<sequence length="72" mass="8147">MSNPYSANYSYLDDTFHQKCPECGKCNRVEVVKQDGHNEPEEYWCAGCGHELGRQRASNTPRTSIVDDCDCS</sequence>
<keyword evidence="2" id="KW-1185">Reference proteome</keyword>
<dbReference type="EMBL" id="JAMYWC010000005">
    <property type="protein sequence ID" value="MCP1174497.1"/>
    <property type="molecule type" value="Genomic_DNA"/>
</dbReference>
<evidence type="ECO:0000313" key="2">
    <source>
        <dbReference type="Proteomes" id="UP001162793"/>
    </source>
</evidence>
<organism evidence="1 2">
    <name type="scientific">Ralstonia chuxiongensis</name>
    <dbReference type="NCBI Taxonomy" id="2957504"/>
    <lineage>
        <taxon>Bacteria</taxon>
        <taxon>Pseudomonadati</taxon>
        <taxon>Pseudomonadota</taxon>
        <taxon>Betaproteobacteria</taxon>
        <taxon>Burkholderiales</taxon>
        <taxon>Burkholderiaceae</taxon>
        <taxon>Ralstonia</taxon>
    </lineage>
</organism>
<gene>
    <name evidence="1" type="ORF">NKG59_19215</name>
</gene>
<proteinExistence type="predicted"/>
<comment type="caution">
    <text evidence="1">The sequence shown here is derived from an EMBL/GenBank/DDBJ whole genome shotgun (WGS) entry which is preliminary data.</text>
</comment>
<accession>A0AA42BM17</accession>
<dbReference type="RefSeq" id="WP_253539970.1">
    <property type="nucleotide sequence ID" value="NZ_JAMYWC010000005.1"/>
</dbReference>
<reference evidence="2" key="1">
    <citation type="journal article" date="2023" name="Front. Microbiol.">
        <title>Ralstonia chuxiongensis sp. nov., Ralstonia mojiangensis sp. nov., and Ralstonia soli sp. nov., isolated from tobacco fields, are three novel species in the family Burkholderiaceae.</title>
        <authorList>
            <person name="Lu C.H."/>
            <person name="Zhang Y.Y."/>
            <person name="Jiang N."/>
            <person name="Chen W."/>
            <person name="Shao X."/>
            <person name="Zhao Z.M."/>
            <person name="Lu W.L."/>
            <person name="Hu X."/>
            <person name="Xi Y.X."/>
            <person name="Zou S.Y."/>
            <person name="Wei Q.J."/>
            <person name="Lin Z.L."/>
            <person name="Gong L."/>
            <person name="Gai X.T."/>
            <person name="Zhang L.Q."/>
            <person name="Li J.Y."/>
            <person name="Jin Y."/>
            <person name="Xia Z.Y."/>
        </authorList>
    </citation>
    <scope>NUCLEOTIDE SEQUENCE [LARGE SCALE GENOMIC DNA]</scope>
    <source>
        <strain evidence="2">21YRMH01-3</strain>
    </source>
</reference>
<name>A0AA42BM17_9RALS</name>
<dbReference type="Proteomes" id="UP001162793">
    <property type="component" value="Unassembled WGS sequence"/>
</dbReference>
<evidence type="ECO:0000313" key="1">
    <source>
        <dbReference type="EMBL" id="MCP1174497.1"/>
    </source>
</evidence>
<protein>
    <submittedName>
        <fullName evidence="1">Uncharacterized protein</fullName>
    </submittedName>
</protein>
<dbReference type="AlphaFoldDB" id="A0AA42BM17"/>